<dbReference type="PANTHER" id="PTHR12482">
    <property type="entry name" value="LIPASE ROG1-RELATED-RELATED"/>
    <property type="match status" value="1"/>
</dbReference>
<dbReference type="SUPFAM" id="SSF53474">
    <property type="entry name" value="alpha/beta-Hydrolases"/>
    <property type="match status" value="1"/>
</dbReference>
<keyword evidence="7" id="KW-1185">Reference proteome</keyword>
<evidence type="ECO:0000256" key="1">
    <source>
        <dbReference type="ARBA" id="ARBA00007920"/>
    </source>
</evidence>
<name>A0A1E4RPH3_9ASCO</name>
<organism evidence="6 7">
    <name type="scientific">Hyphopichia burtonii NRRL Y-1933</name>
    <dbReference type="NCBI Taxonomy" id="984485"/>
    <lineage>
        <taxon>Eukaryota</taxon>
        <taxon>Fungi</taxon>
        <taxon>Dikarya</taxon>
        <taxon>Ascomycota</taxon>
        <taxon>Saccharomycotina</taxon>
        <taxon>Pichiomycetes</taxon>
        <taxon>Debaryomycetaceae</taxon>
        <taxon>Hyphopichia</taxon>
    </lineage>
</organism>
<dbReference type="GO" id="GO:0047372">
    <property type="term" value="F:monoacylglycerol lipase activity"/>
    <property type="evidence" value="ECO:0007669"/>
    <property type="project" value="TreeGrafter"/>
</dbReference>
<keyword evidence="4" id="KW-0812">Transmembrane</keyword>
<dbReference type="PANTHER" id="PTHR12482:SF24">
    <property type="entry name" value="LIPID DROPLET PHOSPHOLIPASE 1"/>
    <property type="match status" value="1"/>
</dbReference>
<dbReference type="GO" id="GO:0005811">
    <property type="term" value="C:lipid droplet"/>
    <property type="evidence" value="ECO:0007669"/>
    <property type="project" value="TreeGrafter"/>
</dbReference>
<evidence type="ECO:0000313" key="7">
    <source>
        <dbReference type="Proteomes" id="UP000095085"/>
    </source>
</evidence>
<evidence type="ECO:0000256" key="4">
    <source>
        <dbReference type="SAM" id="Phobius"/>
    </source>
</evidence>
<keyword evidence="4" id="KW-1133">Transmembrane helix</keyword>
<dbReference type="RefSeq" id="XP_020078241.1">
    <property type="nucleotide sequence ID" value="XM_020219605.1"/>
</dbReference>
<accession>A0A1E4RPH3</accession>
<dbReference type="GO" id="GO:0004622">
    <property type="term" value="F:phosphatidylcholine lysophospholipase activity"/>
    <property type="evidence" value="ECO:0007669"/>
    <property type="project" value="TreeGrafter"/>
</dbReference>
<dbReference type="InterPro" id="IPR044294">
    <property type="entry name" value="Lipase-like"/>
</dbReference>
<reference evidence="7" key="1">
    <citation type="submission" date="2016-05" db="EMBL/GenBank/DDBJ databases">
        <title>Comparative genomics of biotechnologically important yeasts.</title>
        <authorList>
            <consortium name="DOE Joint Genome Institute"/>
            <person name="Riley R."/>
            <person name="Haridas S."/>
            <person name="Wolfe K.H."/>
            <person name="Lopes M.R."/>
            <person name="Hittinger C.T."/>
            <person name="Goker M."/>
            <person name="Salamov A."/>
            <person name="Wisecaver J."/>
            <person name="Long T.M."/>
            <person name="Aerts A.L."/>
            <person name="Barry K."/>
            <person name="Choi C."/>
            <person name="Clum A."/>
            <person name="Coughlan A.Y."/>
            <person name="Deshpande S."/>
            <person name="Douglass A.P."/>
            <person name="Hanson S.J."/>
            <person name="Klenk H.-P."/>
            <person name="Labutti K."/>
            <person name="Lapidus A."/>
            <person name="Lindquist E."/>
            <person name="Lipzen A."/>
            <person name="Meier-Kolthoff J.P."/>
            <person name="Ohm R.A."/>
            <person name="Otillar R.P."/>
            <person name="Pangilinan J."/>
            <person name="Peng Y."/>
            <person name="Rokas A."/>
            <person name="Rosa C.A."/>
            <person name="Scheuner C."/>
            <person name="Sibirny A.A."/>
            <person name="Slot J.C."/>
            <person name="Stielow J.B."/>
            <person name="Sun H."/>
            <person name="Kurtzman C.P."/>
            <person name="Blackwell M."/>
            <person name="Grigoriev I.V."/>
            <person name="Jeffries T.W."/>
        </authorList>
    </citation>
    <scope>NUCLEOTIDE SEQUENCE [LARGE SCALE GENOMIC DNA]</scope>
    <source>
        <strain evidence="7">NRRL Y-1933</strain>
    </source>
</reference>
<feature type="region of interest" description="Disordered" evidence="3">
    <location>
        <begin position="375"/>
        <end position="402"/>
    </location>
</feature>
<keyword evidence="4" id="KW-0472">Membrane</keyword>
<evidence type="ECO:0000259" key="5">
    <source>
        <dbReference type="Pfam" id="PF05057"/>
    </source>
</evidence>
<feature type="compositionally biased region" description="Basic and acidic residues" evidence="3">
    <location>
        <begin position="383"/>
        <end position="401"/>
    </location>
</feature>
<evidence type="ECO:0000256" key="3">
    <source>
        <dbReference type="SAM" id="MobiDB-lite"/>
    </source>
</evidence>
<protein>
    <submittedName>
        <fullName evidence="6">DUF676-domain-containing protein</fullName>
    </submittedName>
</protein>
<feature type="domain" description="DUF676" evidence="5">
    <location>
        <begin position="44"/>
        <end position="242"/>
    </location>
</feature>
<dbReference type="InterPro" id="IPR007751">
    <property type="entry name" value="DUF676_lipase-like"/>
</dbReference>
<dbReference type="EMBL" id="KV454539">
    <property type="protein sequence ID" value="ODV69174.1"/>
    <property type="molecule type" value="Genomic_DNA"/>
</dbReference>
<dbReference type="InterPro" id="IPR029058">
    <property type="entry name" value="AB_hydrolase_fold"/>
</dbReference>
<dbReference type="OrthoDB" id="273452at2759"/>
<proteinExistence type="inferred from homology"/>
<evidence type="ECO:0000256" key="2">
    <source>
        <dbReference type="ARBA" id="ARBA00022963"/>
    </source>
</evidence>
<feature type="region of interest" description="Disordered" evidence="3">
    <location>
        <begin position="422"/>
        <end position="464"/>
    </location>
</feature>
<dbReference type="Proteomes" id="UP000095085">
    <property type="component" value="Unassembled WGS sequence"/>
</dbReference>
<comment type="similarity">
    <text evidence="1">Belongs to the putative lipase ROG1 family.</text>
</comment>
<keyword evidence="2" id="KW-0443">Lipid metabolism</keyword>
<dbReference type="AlphaFoldDB" id="A0A1E4RPH3"/>
<feature type="transmembrane region" description="Helical" evidence="4">
    <location>
        <begin position="315"/>
        <end position="343"/>
    </location>
</feature>
<dbReference type="GO" id="GO:0016042">
    <property type="term" value="P:lipid catabolic process"/>
    <property type="evidence" value="ECO:0007669"/>
    <property type="project" value="UniProtKB-KW"/>
</dbReference>
<keyword evidence="2" id="KW-0442">Lipid degradation</keyword>
<dbReference type="Gene3D" id="3.40.50.1820">
    <property type="entry name" value="alpha/beta hydrolase"/>
    <property type="match status" value="1"/>
</dbReference>
<dbReference type="GeneID" id="30994155"/>
<evidence type="ECO:0000313" key="6">
    <source>
        <dbReference type="EMBL" id="ODV69174.1"/>
    </source>
</evidence>
<gene>
    <name evidence="6" type="ORF">HYPBUDRAFT_136370</name>
</gene>
<feature type="compositionally biased region" description="Polar residues" evidence="3">
    <location>
        <begin position="442"/>
        <end position="464"/>
    </location>
</feature>
<dbReference type="Pfam" id="PF05057">
    <property type="entry name" value="DUF676"/>
    <property type="match status" value="1"/>
</dbReference>
<sequence length="577" mass="66192">MADRIDRLKDDVDDRVKGDAYDRLKSDRLRDDGENRPKGDGEVKSAHLFVLVHGLWGGPNHMSTIERAILDGLSTVTDDKIVTLKPSSFRFWKTYDGIQVNAERVMTDILYEIETLKEKQNYHVNKISIIGYSLGGLISRYVIGKFYELGVFSYIEPVFFTTFATPHVGVEFLNDNFFDKTANALGQYLFGKSGRQIFITDHEHLLVKMADPNSIYYQGLLKFKKHLLLANVKNDRTVAFFTSFITDYAPFEDWNKIKIEYLSNLPQSRIGNHYVKPKVIDLKLSNSLDEISDDDFKGNMQEATSILRSNKVFKFLIIIVGALFLIPIWIPLVLISSLIASIYSMVKIRILNHPNIKKHWQRVLNSVYQGGPIDEDDFKAGQARRDQRDRLSQHESFKGDTSELTENTMENILYAEERFTGKLSDVNPDDDDFDRGRDYESSEGSGNELNDSTPKPTAISTSINTSKPTEKIIDINKDLNDKLAATHLSHLKNINYNEYPLFNKDTKVNLLDNKKFIIENLNKIDWIKLPVYQDSFNAHDGIVARRGERTSPKGTTTIYFWISFLRIFTKSDKESTK</sequence>